<protein>
    <recommendedName>
        <fullName evidence="4">Carboxypeptidase-like regulatory domain-containing protein</fullName>
    </recommendedName>
</protein>
<dbReference type="AlphaFoldDB" id="A0A8J8FI81"/>
<evidence type="ECO:0000313" key="3">
    <source>
        <dbReference type="Proteomes" id="UP000598971"/>
    </source>
</evidence>
<dbReference type="SUPFAM" id="SSF49464">
    <property type="entry name" value="Carboxypeptidase regulatory domain-like"/>
    <property type="match status" value="1"/>
</dbReference>
<reference evidence="2" key="1">
    <citation type="submission" date="2019-10" db="EMBL/GenBank/DDBJ databases">
        <title>Draft genome sequence of Panacibacter sp. KCS-6.</title>
        <authorList>
            <person name="Yim K.J."/>
        </authorList>
    </citation>
    <scope>NUCLEOTIDE SEQUENCE</scope>
    <source>
        <strain evidence="2">KCS-6</strain>
    </source>
</reference>
<evidence type="ECO:0008006" key="4">
    <source>
        <dbReference type="Google" id="ProtNLM"/>
    </source>
</evidence>
<feature type="signal peptide" evidence="1">
    <location>
        <begin position="1"/>
        <end position="25"/>
    </location>
</feature>
<feature type="chain" id="PRO_5035157403" description="Carboxypeptidase-like regulatory domain-containing protein" evidence="1">
    <location>
        <begin position="26"/>
        <end position="263"/>
    </location>
</feature>
<dbReference type="Proteomes" id="UP000598971">
    <property type="component" value="Unassembled WGS sequence"/>
</dbReference>
<dbReference type="RefSeq" id="WP_171607460.1">
    <property type="nucleotide sequence ID" value="NZ_WHPF01000005.1"/>
</dbReference>
<evidence type="ECO:0000313" key="2">
    <source>
        <dbReference type="EMBL" id="NNV55539.1"/>
    </source>
</evidence>
<keyword evidence="3" id="KW-1185">Reference proteome</keyword>
<evidence type="ECO:0000256" key="1">
    <source>
        <dbReference type="SAM" id="SignalP"/>
    </source>
</evidence>
<organism evidence="2 3">
    <name type="scientific">Limnovirga soli</name>
    <dbReference type="NCBI Taxonomy" id="2656915"/>
    <lineage>
        <taxon>Bacteria</taxon>
        <taxon>Pseudomonadati</taxon>
        <taxon>Bacteroidota</taxon>
        <taxon>Chitinophagia</taxon>
        <taxon>Chitinophagales</taxon>
        <taxon>Chitinophagaceae</taxon>
        <taxon>Limnovirga</taxon>
    </lineage>
</organism>
<gene>
    <name evidence="2" type="ORF">GD597_08725</name>
</gene>
<dbReference type="InterPro" id="IPR008969">
    <property type="entry name" value="CarboxyPept-like_regulatory"/>
</dbReference>
<proteinExistence type="predicted"/>
<sequence length="263" mass="30837">MKKFYPFSYCLALLCFIIISSTAEAQKNRLTGVVYDYYNKKPLEAVTVQTSSGFNTISDSTGKFSINFNDKDSVWFSYLSKRTVKYLVDTINDISNFEIALHVDAAWLPAVKVRNSNYVFDSIQNRLEYAKVFNFKKPKIGITTSNPNTYVPGSVTAGIDLVEFINMFRFKRNRQILTMQERLIEEEQEKYIKHRYTPFLVKRLTGLKDNELDSFMNLIKPSYELIAYMNDLELGYYIEQSFKIYQQSKQRNNSLFIRKENEK</sequence>
<dbReference type="EMBL" id="WHPF01000005">
    <property type="protein sequence ID" value="NNV55539.1"/>
    <property type="molecule type" value="Genomic_DNA"/>
</dbReference>
<keyword evidence="1" id="KW-0732">Signal</keyword>
<comment type="caution">
    <text evidence="2">The sequence shown here is derived from an EMBL/GenBank/DDBJ whole genome shotgun (WGS) entry which is preliminary data.</text>
</comment>
<name>A0A8J8FI81_9BACT</name>
<accession>A0A8J8FI81</accession>